<dbReference type="GeneID" id="26643995"/>
<evidence type="ECO:0000313" key="1">
    <source>
        <dbReference type="EMBL" id="AFQ22591.1"/>
    </source>
</evidence>
<dbReference type="KEGG" id="vg:26643995"/>
<evidence type="ECO:0000313" key="2">
    <source>
        <dbReference type="Proteomes" id="UP000005261"/>
    </source>
</evidence>
<dbReference type="EMBL" id="JX306041">
    <property type="protein sequence ID" value="AFQ22591.1"/>
    <property type="molecule type" value="Genomic_DNA"/>
</dbReference>
<name>J7I125_9CAUD</name>
<organism evidence="1 2">
    <name type="scientific">Stenotrophomonas phage IME13</name>
    <dbReference type="NCBI Taxonomy" id="1211280"/>
    <lineage>
        <taxon>Viruses</taxon>
        <taxon>Duplodnaviria</taxon>
        <taxon>Heunggongvirae</taxon>
        <taxon>Uroviricota</taxon>
        <taxon>Caudoviricetes</taxon>
        <taxon>Pantevenvirales</taxon>
        <taxon>Straboviridae</taxon>
        <taxon>Tulanevirus</taxon>
        <taxon>Tulanevirus ime13</taxon>
        <taxon>Tuaanevirus ime13</taxon>
    </lineage>
</organism>
<sequence>MKAICIRKKIKKQKFERLTPGDDVRYRNARWEVATVCCISTENPMIILRKKMSRIHVIIELVTDGGEMSFRFKEICPEGITIWGETSETSEIKFVSGHFGAMKENEETVYTPIQVGDEFIHRNHDKRYVVKFITEDGSLIAWDSDYHRSVFVNRNDRDQLKAYDMKLS</sequence>
<accession>J7I125</accession>
<dbReference type="Proteomes" id="UP000005261">
    <property type="component" value="Segment"/>
</dbReference>
<protein>
    <submittedName>
        <fullName evidence="1">Uncharacterized protein</fullName>
    </submittedName>
</protein>
<dbReference type="RefSeq" id="YP_009217511.1">
    <property type="nucleotide sequence ID" value="NC_029000.1"/>
</dbReference>
<proteinExistence type="predicted"/>
<keyword evidence="2" id="KW-1185">Reference proteome</keyword>
<reference evidence="1 2" key="1">
    <citation type="journal article" date="2012" name="J. Virol.">
        <title>Complete Genome Sequence of IME13, a Stenotrophomonas maltophilia Bacteriophage with Large Burst Size and Unique Plaque Polymorphism.</title>
        <authorList>
            <person name="Fan H."/>
            <person name="Huang Y."/>
            <person name="Mi Z."/>
            <person name="Yin X."/>
            <person name="Wang L."/>
            <person name="Fan H."/>
            <person name="Zhang Z."/>
            <person name="An X."/>
            <person name="Chen J."/>
            <person name="Tong Y."/>
        </authorList>
    </citation>
    <scope>NUCLEOTIDE SEQUENCE [LARGE SCALE GENOMIC DNA]</scope>
</reference>